<evidence type="ECO:0000256" key="1">
    <source>
        <dbReference type="SAM" id="SignalP"/>
    </source>
</evidence>
<gene>
    <name evidence="3" type="ORF">F0919_11675</name>
</gene>
<keyword evidence="4" id="KW-1185">Reference proteome</keyword>
<dbReference type="NCBIfam" id="TIGR04183">
    <property type="entry name" value="Por_Secre_tail"/>
    <property type="match status" value="1"/>
</dbReference>
<evidence type="ECO:0000313" key="3">
    <source>
        <dbReference type="EMBL" id="KAA5533200.1"/>
    </source>
</evidence>
<dbReference type="InterPro" id="IPR026444">
    <property type="entry name" value="Secre_tail"/>
</dbReference>
<feature type="signal peptide" evidence="1">
    <location>
        <begin position="1"/>
        <end position="21"/>
    </location>
</feature>
<organism evidence="3 4">
    <name type="scientific">Taibaiella lutea</name>
    <dbReference type="NCBI Taxonomy" id="2608001"/>
    <lineage>
        <taxon>Bacteria</taxon>
        <taxon>Pseudomonadati</taxon>
        <taxon>Bacteroidota</taxon>
        <taxon>Chitinophagia</taxon>
        <taxon>Chitinophagales</taxon>
        <taxon>Chitinophagaceae</taxon>
        <taxon>Taibaiella</taxon>
    </lineage>
</organism>
<dbReference type="Proteomes" id="UP000323632">
    <property type="component" value="Unassembled WGS sequence"/>
</dbReference>
<evidence type="ECO:0000259" key="2">
    <source>
        <dbReference type="Pfam" id="PF18962"/>
    </source>
</evidence>
<protein>
    <submittedName>
        <fullName evidence="3">T9SS type A sorting domain-containing protein</fullName>
    </submittedName>
</protein>
<sequence>MKTKITITTCLIISMVTGVYAQSIGPSTINASGGSKVISGNTYEFSIGEMALVNTASGSNIIVTNGVLQPVASTTRVKDVNYLSDNLKVYPNPSDNVLNIQPDFETGGQLTYHLYDALGRVMLTGEFNLASGKEKQTISLSQLAASSYVLHLNLNKKGITYNASFNVQKIN</sequence>
<feature type="domain" description="Secretion system C-terminal sorting" evidence="2">
    <location>
        <begin position="89"/>
        <end position="158"/>
    </location>
</feature>
<accession>A0A5M6CFI3</accession>
<feature type="chain" id="PRO_5024283913" evidence="1">
    <location>
        <begin position="22"/>
        <end position="171"/>
    </location>
</feature>
<name>A0A5M6CFI3_9BACT</name>
<evidence type="ECO:0000313" key="4">
    <source>
        <dbReference type="Proteomes" id="UP000323632"/>
    </source>
</evidence>
<dbReference type="AlphaFoldDB" id="A0A5M6CFI3"/>
<dbReference type="EMBL" id="VWSH01000003">
    <property type="protein sequence ID" value="KAA5533200.1"/>
    <property type="molecule type" value="Genomic_DNA"/>
</dbReference>
<comment type="caution">
    <text evidence="3">The sequence shown here is derived from an EMBL/GenBank/DDBJ whole genome shotgun (WGS) entry which is preliminary data.</text>
</comment>
<reference evidence="3 4" key="1">
    <citation type="submission" date="2019-09" db="EMBL/GenBank/DDBJ databases">
        <title>Genome sequence and assembly of Taibaiella sp.</title>
        <authorList>
            <person name="Chhetri G."/>
        </authorList>
    </citation>
    <scope>NUCLEOTIDE SEQUENCE [LARGE SCALE GENOMIC DNA]</scope>
    <source>
        <strain evidence="3 4">KVB11</strain>
    </source>
</reference>
<keyword evidence="1" id="KW-0732">Signal</keyword>
<proteinExistence type="predicted"/>
<dbReference type="RefSeq" id="WP_150032948.1">
    <property type="nucleotide sequence ID" value="NZ_VWSH01000003.1"/>
</dbReference>
<dbReference type="Pfam" id="PF18962">
    <property type="entry name" value="Por_Secre_tail"/>
    <property type="match status" value="1"/>
</dbReference>